<reference evidence="2 3" key="1">
    <citation type="submission" date="2017-03" db="EMBL/GenBank/DDBJ databases">
        <title>Genome analysis of strain PAMC 26577.</title>
        <authorList>
            <person name="Oh H.-M."/>
            <person name="Yang J.-A."/>
        </authorList>
    </citation>
    <scope>NUCLEOTIDE SEQUENCE [LARGE SCALE GENOMIC DNA]</scope>
    <source>
        <strain evidence="2 3">PAMC 26577</strain>
    </source>
</reference>
<evidence type="ECO:0000259" key="1">
    <source>
        <dbReference type="Pfam" id="PF01425"/>
    </source>
</evidence>
<dbReference type="InterPro" id="IPR023631">
    <property type="entry name" value="Amidase_dom"/>
</dbReference>
<protein>
    <submittedName>
        <fullName evidence="2">Aspartyl-tRNA(Asn) amidotransferase subunit A Glutamyl-tRNA(Gln) amidotransferase subunit A</fullName>
    </submittedName>
</protein>
<proteinExistence type="predicted"/>
<dbReference type="EMBL" id="NBTZ01000082">
    <property type="protein sequence ID" value="OTP72860.1"/>
    <property type="molecule type" value="Genomic_DNA"/>
</dbReference>
<gene>
    <name evidence="2" type="ORF">PAMC26577_19590</name>
</gene>
<dbReference type="Proteomes" id="UP000195221">
    <property type="component" value="Unassembled WGS sequence"/>
</dbReference>
<name>A0A242MNV3_CABSO</name>
<dbReference type="PANTHER" id="PTHR42678:SF34">
    <property type="entry name" value="OS04G0183300 PROTEIN"/>
    <property type="match status" value="1"/>
</dbReference>
<feature type="domain" description="Amidase" evidence="1">
    <location>
        <begin position="43"/>
        <end position="497"/>
    </location>
</feature>
<dbReference type="Pfam" id="PF01425">
    <property type="entry name" value="Amidase"/>
    <property type="match status" value="1"/>
</dbReference>
<dbReference type="Gene3D" id="3.90.1300.10">
    <property type="entry name" value="Amidase signature (AS) domain"/>
    <property type="match status" value="1"/>
</dbReference>
<evidence type="ECO:0000313" key="2">
    <source>
        <dbReference type="EMBL" id="OTP72860.1"/>
    </source>
</evidence>
<dbReference type="AlphaFoldDB" id="A0A242MNV3"/>
<dbReference type="InterPro" id="IPR036928">
    <property type="entry name" value="AS_sf"/>
</dbReference>
<sequence length="517" mass="54776">MRHFKPYLIPEQLLKKAAAIDVMQISIASVGSAFVSGEFSVRELAAACLHRINQTEPYLNAFIWLNENVLQDAAQIDIELATGPPRGPLHGVPVALKDNMNLAGVRTTAGYAGFASDNRVVDPNQGAFNGFDLMPTEDAALITRLKEAGAIVIGKSNLPDFGLDGLRAQSSHNGDTLNPYGAGFAPGASSTGSAAAVATGMAVVSVGTDTAGSILFPASAQSLVGLKPSFGLVPTDGIYPGLPNHDVAGPIARTVRDAAAVLDAIAIKDSGASSYAATLERGAFNGKRIGLFEPGIWASELHPAVKSHYLSMVKLIHELGAEAVETVFADTAWLQRWQTRTAFPQCNVYLEGIDNFLASLGGNNPASSKAFAARAGFKLGLGSTAPLYGLLSDLKINVKSDSVEMAEVIAQARSLADYYEQIMSHKRIDALVLPRSTQPLPDLTGDTPRYLADQTVGTEVNELGLPVITVPAGYLDDGRPIAIDIVGSRRFSEAQILALAFDFEQYTLFRKPPSIEI</sequence>
<accession>A0A242MNV3</accession>
<dbReference type="RefSeq" id="WP_062174216.1">
    <property type="nucleotide sequence ID" value="NZ_NBTZ01000082.1"/>
</dbReference>
<comment type="caution">
    <text evidence="2">The sequence shown here is derived from an EMBL/GenBank/DDBJ whole genome shotgun (WGS) entry which is preliminary data.</text>
</comment>
<dbReference type="GO" id="GO:0016740">
    <property type="term" value="F:transferase activity"/>
    <property type="evidence" value="ECO:0007669"/>
    <property type="project" value="UniProtKB-KW"/>
</dbReference>
<evidence type="ECO:0000313" key="3">
    <source>
        <dbReference type="Proteomes" id="UP000195221"/>
    </source>
</evidence>
<organism evidence="2 3">
    <name type="scientific">Caballeronia sordidicola</name>
    <name type="common">Burkholderia sordidicola</name>
    <dbReference type="NCBI Taxonomy" id="196367"/>
    <lineage>
        <taxon>Bacteria</taxon>
        <taxon>Pseudomonadati</taxon>
        <taxon>Pseudomonadota</taxon>
        <taxon>Betaproteobacteria</taxon>
        <taxon>Burkholderiales</taxon>
        <taxon>Burkholderiaceae</taxon>
        <taxon>Caballeronia</taxon>
    </lineage>
</organism>
<dbReference type="SUPFAM" id="SSF75304">
    <property type="entry name" value="Amidase signature (AS) enzymes"/>
    <property type="match status" value="1"/>
</dbReference>
<dbReference type="PANTHER" id="PTHR42678">
    <property type="entry name" value="AMIDASE"/>
    <property type="match status" value="1"/>
</dbReference>
<keyword evidence="2" id="KW-0808">Transferase</keyword>